<comment type="caution">
    <text evidence="2">The sequence shown here is derived from an EMBL/GenBank/DDBJ whole genome shotgun (WGS) entry which is preliminary data.</text>
</comment>
<keyword evidence="1" id="KW-0175">Coiled coil</keyword>
<keyword evidence="3" id="KW-1185">Reference proteome</keyword>
<reference evidence="2 3" key="1">
    <citation type="submission" date="2019-07" db="EMBL/GenBank/DDBJ databases">
        <title>Allobacillus sp. nov. SKP isolated from shrimp paste of Euphausiacea.</title>
        <authorList>
            <person name="Kanchanasin P."/>
            <person name="Tanasupawat S."/>
            <person name="Shi W."/>
            <person name="Wu L."/>
            <person name="Ma J."/>
        </authorList>
    </citation>
    <scope>NUCLEOTIDE SEQUENCE [LARGE SCALE GENOMIC DNA]</scope>
    <source>
        <strain evidence="2 3">SKP4-8</strain>
    </source>
</reference>
<evidence type="ECO:0000313" key="3">
    <source>
        <dbReference type="Proteomes" id="UP000316425"/>
    </source>
</evidence>
<evidence type="ECO:0000313" key="2">
    <source>
        <dbReference type="EMBL" id="TSJ66505.1"/>
    </source>
</evidence>
<organism evidence="2 3">
    <name type="scientific">Allobacillus salarius</name>
    <dbReference type="NCBI Taxonomy" id="1955272"/>
    <lineage>
        <taxon>Bacteria</taxon>
        <taxon>Bacillati</taxon>
        <taxon>Bacillota</taxon>
        <taxon>Bacilli</taxon>
        <taxon>Bacillales</taxon>
        <taxon>Bacillaceae</taxon>
        <taxon>Allobacillus</taxon>
    </lineage>
</organism>
<protein>
    <submittedName>
        <fullName evidence="2">Uncharacterized protein</fullName>
    </submittedName>
</protein>
<dbReference type="EMBL" id="VMHE01000004">
    <property type="protein sequence ID" value="TSJ66505.1"/>
    <property type="molecule type" value="Genomic_DNA"/>
</dbReference>
<dbReference type="Proteomes" id="UP000316425">
    <property type="component" value="Unassembled WGS sequence"/>
</dbReference>
<proteinExistence type="predicted"/>
<dbReference type="OrthoDB" id="2707612at2"/>
<sequence>MDEVVDWWKEYLEKKRQKEMMKEQIRSELESMVNEMKAQLNNIYDIKPISRNHREIMGQIEHQFDGKANQALVRRFEKNYVHLLEANLMYTDLYESIRLRGWFW</sequence>
<evidence type="ECO:0000256" key="1">
    <source>
        <dbReference type="SAM" id="Coils"/>
    </source>
</evidence>
<feature type="coiled-coil region" evidence="1">
    <location>
        <begin position="15"/>
        <end position="42"/>
    </location>
</feature>
<name>A0A556PQ63_9BACI</name>
<dbReference type="RefSeq" id="WP_144088112.1">
    <property type="nucleotide sequence ID" value="NZ_VMHE01000004.1"/>
</dbReference>
<gene>
    <name evidence="2" type="ORF">FPQ13_04405</name>
</gene>
<accession>A0A556PQ63</accession>
<dbReference type="AlphaFoldDB" id="A0A556PQ63"/>